<reference evidence="2" key="1">
    <citation type="journal article" date="2020" name="Stud. Mycol.">
        <title>101 Dothideomycetes genomes: a test case for predicting lifestyles and emergence of pathogens.</title>
        <authorList>
            <person name="Haridas S."/>
            <person name="Albert R."/>
            <person name="Binder M."/>
            <person name="Bloem J."/>
            <person name="Labutti K."/>
            <person name="Salamov A."/>
            <person name="Andreopoulos B."/>
            <person name="Baker S."/>
            <person name="Barry K."/>
            <person name="Bills G."/>
            <person name="Bluhm B."/>
            <person name="Cannon C."/>
            <person name="Castanera R."/>
            <person name="Culley D."/>
            <person name="Daum C."/>
            <person name="Ezra D."/>
            <person name="Gonzalez J."/>
            <person name="Henrissat B."/>
            <person name="Kuo A."/>
            <person name="Liang C."/>
            <person name="Lipzen A."/>
            <person name="Lutzoni F."/>
            <person name="Magnuson J."/>
            <person name="Mondo S."/>
            <person name="Nolan M."/>
            <person name="Ohm R."/>
            <person name="Pangilinan J."/>
            <person name="Park H.-J."/>
            <person name="Ramirez L."/>
            <person name="Alfaro M."/>
            <person name="Sun H."/>
            <person name="Tritt A."/>
            <person name="Yoshinaga Y."/>
            <person name="Zwiers L.-H."/>
            <person name="Turgeon B."/>
            <person name="Goodwin S."/>
            <person name="Spatafora J."/>
            <person name="Crous P."/>
            <person name="Grigoriev I."/>
        </authorList>
    </citation>
    <scope>NUCLEOTIDE SEQUENCE</scope>
    <source>
        <strain evidence="2">Tuck. ex Michener</strain>
    </source>
</reference>
<gene>
    <name evidence="2" type="ORF">EV356DRAFT_29327</name>
</gene>
<name>A0A6A6HGI5_VIRVR</name>
<proteinExistence type="predicted"/>
<keyword evidence="1" id="KW-1133">Transmembrane helix</keyword>
<sequence>MEPNLFACDLAVDPIQHNSKVLSVCFLFVNLTIKLTLVFLHHRLESASVSYAVETTSFISLLRELLMVFL</sequence>
<evidence type="ECO:0000313" key="3">
    <source>
        <dbReference type="Proteomes" id="UP000800092"/>
    </source>
</evidence>
<evidence type="ECO:0000256" key="1">
    <source>
        <dbReference type="SAM" id="Phobius"/>
    </source>
</evidence>
<dbReference type="AlphaFoldDB" id="A0A6A6HGI5"/>
<keyword evidence="3" id="KW-1185">Reference proteome</keyword>
<protein>
    <submittedName>
        <fullName evidence="2">Uncharacterized protein</fullName>
    </submittedName>
</protein>
<accession>A0A6A6HGI5</accession>
<organism evidence="2 3">
    <name type="scientific">Viridothelium virens</name>
    <name type="common">Speckled blister lichen</name>
    <name type="synonym">Trypethelium virens</name>
    <dbReference type="NCBI Taxonomy" id="1048519"/>
    <lineage>
        <taxon>Eukaryota</taxon>
        <taxon>Fungi</taxon>
        <taxon>Dikarya</taxon>
        <taxon>Ascomycota</taxon>
        <taxon>Pezizomycotina</taxon>
        <taxon>Dothideomycetes</taxon>
        <taxon>Dothideomycetes incertae sedis</taxon>
        <taxon>Trypetheliales</taxon>
        <taxon>Trypetheliaceae</taxon>
        <taxon>Viridothelium</taxon>
    </lineage>
</organism>
<evidence type="ECO:0000313" key="2">
    <source>
        <dbReference type="EMBL" id="KAF2237225.1"/>
    </source>
</evidence>
<dbReference type="Proteomes" id="UP000800092">
    <property type="component" value="Unassembled WGS sequence"/>
</dbReference>
<dbReference type="EMBL" id="ML991781">
    <property type="protein sequence ID" value="KAF2237225.1"/>
    <property type="molecule type" value="Genomic_DNA"/>
</dbReference>
<keyword evidence="1" id="KW-0812">Transmembrane</keyword>
<feature type="transmembrane region" description="Helical" evidence="1">
    <location>
        <begin position="20"/>
        <end position="40"/>
    </location>
</feature>
<keyword evidence="1" id="KW-0472">Membrane</keyword>